<protein>
    <submittedName>
        <fullName evidence="1">Peptidase M28</fullName>
    </submittedName>
</protein>
<dbReference type="PANTHER" id="PTHR12147">
    <property type="entry name" value="METALLOPEPTIDASE M28 FAMILY MEMBER"/>
    <property type="match status" value="1"/>
</dbReference>
<dbReference type="OrthoDB" id="345880at2"/>
<sequence length="489" mass="50475">MIRRLGAVLLAAALATGCSSPRLAPPAAAPDLGREMAAKVTAERMLAHLRALQDIANANKGTRADGTPGYDASAEYVAKALRDRGFDVSTPEFDRVYPISPGTPTLTVAGRGYPVDQASLLVRTPPAGLTGQPVRPIDPKGCAVGDYPATVPAGAIAFVNDAGCSVVDKQNTALAKGAVALIVVRAPNSQAVPPTLFSPGYFKQLTVPVAVVDDYGGHALAQATAPVRLLLDAENIKITSRNVLAQTRTGSPGNAIVVGARLDSPRDSPGINDNGSGVAAVLETALQLGPLAPVNNAVRFMFWGAEEDGLGGVMDYLFGLDRDQLNDIAMYLDFAVLASPNAGFFTDDGDQSGPPAPGVAAGDVPEGSAGIERVLGGYLNLAGKRPADMPLNTRADYHPFMVAGIPIGGMTAGAAQPKSPVQARLWGGQAGVPFDPNFQTPRDTIDNINREVLAVMGSGVAFAVGSYAQSIGGVNGVAPHDKRHRARLP</sequence>
<organism evidence="1 2">
    <name type="scientific">Mycobacterium shigaense</name>
    <dbReference type="NCBI Taxonomy" id="722731"/>
    <lineage>
        <taxon>Bacteria</taxon>
        <taxon>Bacillati</taxon>
        <taxon>Actinomycetota</taxon>
        <taxon>Actinomycetes</taxon>
        <taxon>Mycobacteriales</taxon>
        <taxon>Mycobacteriaceae</taxon>
        <taxon>Mycobacterium</taxon>
        <taxon>Mycobacterium simiae complex</taxon>
    </lineage>
</organism>
<dbReference type="RefSeq" id="WP_096436996.1">
    <property type="nucleotide sequence ID" value="NZ_AP018164.1"/>
</dbReference>
<dbReference type="Gene3D" id="3.50.30.30">
    <property type="match status" value="1"/>
</dbReference>
<dbReference type="KEGG" id="mshg:MSG_00625"/>
<dbReference type="Gene3D" id="3.40.630.10">
    <property type="entry name" value="Zn peptidases"/>
    <property type="match status" value="1"/>
</dbReference>
<dbReference type="GO" id="GO:0008235">
    <property type="term" value="F:metalloexopeptidase activity"/>
    <property type="evidence" value="ECO:0007669"/>
    <property type="project" value="InterPro"/>
</dbReference>
<dbReference type="Pfam" id="PF02225">
    <property type="entry name" value="PA"/>
    <property type="match status" value="1"/>
</dbReference>
<dbReference type="PROSITE" id="PS51257">
    <property type="entry name" value="PROKAR_LIPOPROTEIN"/>
    <property type="match status" value="1"/>
</dbReference>
<keyword evidence="2" id="KW-1185">Reference proteome</keyword>
<accession>A0A1Z4ECV5</accession>
<reference evidence="2" key="1">
    <citation type="submission" date="2017-06" db="EMBL/GenBank/DDBJ databases">
        <title>Complete Genome Sequence of Mycobacterium shigaense.</title>
        <authorList>
            <person name="Fukano H."/>
            <person name="Yoshida M."/>
            <person name="Kazumi Y."/>
            <person name="Ogura Y."/>
            <person name="Mitarai S."/>
            <person name="Hayashi T."/>
            <person name="Hoshino Y."/>
        </authorList>
    </citation>
    <scope>NUCLEOTIDE SEQUENCE [LARGE SCALE GENOMIC DNA]</scope>
    <source>
        <strain evidence="2">UN-152</strain>
    </source>
</reference>
<dbReference type="SUPFAM" id="SSF53187">
    <property type="entry name" value="Zn-dependent exopeptidases"/>
    <property type="match status" value="1"/>
</dbReference>
<dbReference type="EMBL" id="AP018164">
    <property type="protein sequence ID" value="BAX90789.1"/>
    <property type="molecule type" value="Genomic_DNA"/>
</dbReference>
<dbReference type="GO" id="GO:0006508">
    <property type="term" value="P:proteolysis"/>
    <property type="evidence" value="ECO:0007669"/>
    <property type="project" value="InterPro"/>
</dbReference>
<gene>
    <name evidence="1" type="ORF">MSG_00625</name>
</gene>
<dbReference type="Pfam" id="PF04389">
    <property type="entry name" value="Peptidase_M28"/>
    <property type="match status" value="1"/>
</dbReference>
<dbReference type="InterPro" id="IPR003137">
    <property type="entry name" value="PA_domain"/>
</dbReference>
<evidence type="ECO:0000313" key="2">
    <source>
        <dbReference type="Proteomes" id="UP000217736"/>
    </source>
</evidence>
<dbReference type="InterPro" id="IPR007484">
    <property type="entry name" value="Peptidase_M28"/>
</dbReference>
<proteinExistence type="predicted"/>
<name>A0A1Z4ECV5_9MYCO</name>
<dbReference type="AlphaFoldDB" id="A0A1Z4ECV5"/>
<dbReference type="Proteomes" id="UP000217736">
    <property type="component" value="Chromosome"/>
</dbReference>
<dbReference type="PANTHER" id="PTHR12147:SF26">
    <property type="entry name" value="PEPTIDASE M28 DOMAIN-CONTAINING PROTEIN"/>
    <property type="match status" value="1"/>
</dbReference>
<dbReference type="InterPro" id="IPR045175">
    <property type="entry name" value="M28_fam"/>
</dbReference>
<evidence type="ECO:0000313" key="1">
    <source>
        <dbReference type="EMBL" id="BAX90789.1"/>
    </source>
</evidence>